<feature type="region of interest" description="Disordered" evidence="1">
    <location>
        <begin position="46"/>
        <end position="66"/>
    </location>
</feature>
<dbReference type="AlphaFoldDB" id="A0A0P0XUN4"/>
<evidence type="ECO:0000313" key="3">
    <source>
        <dbReference type="Proteomes" id="UP000059680"/>
    </source>
</evidence>
<dbReference type="InParanoid" id="A0A0P0XUN4"/>
<feature type="compositionally biased region" description="Gly residues" evidence="1">
    <location>
        <begin position="126"/>
        <end position="135"/>
    </location>
</feature>
<reference evidence="3" key="1">
    <citation type="journal article" date="2005" name="Nature">
        <title>The map-based sequence of the rice genome.</title>
        <authorList>
            <consortium name="International rice genome sequencing project (IRGSP)"/>
            <person name="Matsumoto T."/>
            <person name="Wu J."/>
            <person name="Kanamori H."/>
            <person name="Katayose Y."/>
            <person name="Fujisawa M."/>
            <person name="Namiki N."/>
            <person name="Mizuno H."/>
            <person name="Yamamoto K."/>
            <person name="Antonio B.A."/>
            <person name="Baba T."/>
            <person name="Sakata K."/>
            <person name="Nagamura Y."/>
            <person name="Aoki H."/>
            <person name="Arikawa K."/>
            <person name="Arita K."/>
            <person name="Bito T."/>
            <person name="Chiden Y."/>
            <person name="Fujitsuka N."/>
            <person name="Fukunaka R."/>
            <person name="Hamada M."/>
            <person name="Harada C."/>
            <person name="Hayashi A."/>
            <person name="Hijishita S."/>
            <person name="Honda M."/>
            <person name="Hosokawa S."/>
            <person name="Ichikawa Y."/>
            <person name="Idonuma A."/>
            <person name="Iijima M."/>
            <person name="Ikeda M."/>
            <person name="Ikeno M."/>
            <person name="Ito K."/>
            <person name="Ito S."/>
            <person name="Ito T."/>
            <person name="Ito Y."/>
            <person name="Ito Y."/>
            <person name="Iwabuchi A."/>
            <person name="Kamiya K."/>
            <person name="Karasawa W."/>
            <person name="Kurita K."/>
            <person name="Katagiri S."/>
            <person name="Kikuta A."/>
            <person name="Kobayashi H."/>
            <person name="Kobayashi N."/>
            <person name="Machita K."/>
            <person name="Maehara T."/>
            <person name="Masukawa M."/>
            <person name="Mizubayashi T."/>
            <person name="Mukai Y."/>
            <person name="Nagasaki H."/>
            <person name="Nagata Y."/>
            <person name="Naito S."/>
            <person name="Nakashima M."/>
            <person name="Nakama Y."/>
            <person name="Nakamichi Y."/>
            <person name="Nakamura M."/>
            <person name="Meguro A."/>
            <person name="Negishi M."/>
            <person name="Ohta I."/>
            <person name="Ohta T."/>
            <person name="Okamoto M."/>
            <person name="Ono N."/>
            <person name="Saji S."/>
            <person name="Sakaguchi M."/>
            <person name="Sakai K."/>
            <person name="Shibata M."/>
            <person name="Shimokawa T."/>
            <person name="Song J."/>
            <person name="Takazaki Y."/>
            <person name="Terasawa K."/>
            <person name="Tsugane M."/>
            <person name="Tsuji K."/>
            <person name="Ueda S."/>
            <person name="Waki K."/>
            <person name="Yamagata H."/>
            <person name="Yamamoto M."/>
            <person name="Yamamoto S."/>
            <person name="Yamane H."/>
            <person name="Yoshiki S."/>
            <person name="Yoshihara R."/>
            <person name="Yukawa K."/>
            <person name="Zhong H."/>
            <person name="Yano M."/>
            <person name="Yuan Q."/>
            <person name="Ouyang S."/>
            <person name="Liu J."/>
            <person name="Jones K.M."/>
            <person name="Gansberger K."/>
            <person name="Moffat K."/>
            <person name="Hill J."/>
            <person name="Bera J."/>
            <person name="Fadrosh D."/>
            <person name="Jin S."/>
            <person name="Johri S."/>
            <person name="Kim M."/>
            <person name="Overton L."/>
            <person name="Reardon M."/>
            <person name="Tsitrin T."/>
            <person name="Vuong H."/>
            <person name="Weaver B."/>
            <person name="Ciecko A."/>
            <person name="Tallon L."/>
            <person name="Jackson J."/>
            <person name="Pai G."/>
            <person name="Aken S.V."/>
            <person name="Utterback T."/>
            <person name="Reidmuller S."/>
            <person name="Feldblyum T."/>
            <person name="Hsiao J."/>
            <person name="Zismann V."/>
            <person name="Iobst S."/>
            <person name="de Vazeille A.R."/>
            <person name="Buell C.R."/>
            <person name="Ying K."/>
            <person name="Li Y."/>
            <person name="Lu T."/>
            <person name="Huang Y."/>
            <person name="Zhao Q."/>
            <person name="Feng Q."/>
            <person name="Zhang L."/>
            <person name="Zhu J."/>
            <person name="Weng Q."/>
            <person name="Mu J."/>
            <person name="Lu Y."/>
            <person name="Fan D."/>
            <person name="Liu Y."/>
            <person name="Guan J."/>
            <person name="Zhang Y."/>
            <person name="Yu S."/>
            <person name="Liu X."/>
            <person name="Zhang Y."/>
            <person name="Hong G."/>
            <person name="Han B."/>
            <person name="Choisne N."/>
            <person name="Demange N."/>
            <person name="Orjeda G."/>
            <person name="Samain S."/>
            <person name="Cattolico L."/>
            <person name="Pelletier E."/>
            <person name="Couloux A."/>
            <person name="Segurens B."/>
            <person name="Wincker P."/>
            <person name="D'Hont A."/>
            <person name="Scarpelli C."/>
            <person name="Weissenbach J."/>
            <person name="Salanoubat M."/>
            <person name="Quetier F."/>
            <person name="Yu Y."/>
            <person name="Kim H.R."/>
            <person name="Rambo T."/>
            <person name="Currie J."/>
            <person name="Collura K."/>
            <person name="Luo M."/>
            <person name="Yang T."/>
            <person name="Ammiraju J.S.S."/>
            <person name="Engler F."/>
            <person name="Soderlund C."/>
            <person name="Wing R.A."/>
            <person name="Palmer L.E."/>
            <person name="de la Bastide M."/>
            <person name="Spiegel L."/>
            <person name="Nascimento L."/>
            <person name="Zutavern T."/>
            <person name="O'Shaughnessy A."/>
            <person name="Dike S."/>
            <person name="Dedhia N."/>
            <person name="Preston R."/>
            <person name="Balija V."/>
            <person name="McCombie W.R."/>
            <person name="Chow T."/>
            <person name="Chen H."/>
            <person name="Chung M."/>
            <person name="Chen C."/>
            <person name="Shaw J."/>
            <person name="Wu H."/>
            <person name="Hsiao K."/>
            <person name="Chao Y."/>
            <person name="Chu M."/>
            <person name="Cheng C."/>
            <person name="Hour A."/>
            <person name="Lee P."/>
            <person name="Lin S."/>
            <person name="Lin Y."/>
            <person name="Liou J."/>
            <person name="Liu S."/>
            <person name="Hsing Y."/>
            <person name="Raghuvanshi S."/>
            <person name="Mohanty A."/>
            <person name="Bharti A.K."/>
            <person name="Gaur A."/>
            <person name="Gupta V."/>
            <person name="Kumar D."/>
            <person name="Ravi V."/>
            <person name="Vij S."/>
            <person name="Kapur A."/>
            <person name="Khurana P."/>
            <person name="Khurana P."/>
            <person name="Khurana J.P."/>
            <person name="Tyagi A.K."/>
            <person name="Gaikwad K."/>
            <person name="Singh A."/>
            <person name="Dalal V."/>
            <person name="Srivastava S."/>
            <person name="Dixit A."/>
            <person name="Pal A.K."/>
            <person name="Ghazi I.A."/>
            <person name="Yadav M."/>
            <person name="Pandit A."/>
            <person name="Bhargava A."/>
            <person name="Sureshbabu K."/>
            <person name="Batra K."/>
            <person name="Sharma T.R."/>
            <person name="Mohapatra T."/>
            <person name="Singh N.K."/>
            <person name="Messing J."/>
            <person name="Nelson A.B."/>
            <person name="Fuks G."/>
            <person name="Kavchok S."/>
            <person name="Keizer G."/>
            <person name="Linton E."/>
            <person name="Llaca V."/>
            <person name="Song R."/>
            <person name="Tanyolac B."/>
            <person name="Young S."/>
            <person name="Ho-Il K."/>
            <person name="Hahn J.H."/>
            <person name="Sangsakoo G."/>
            <person name="Vanavichit A."/>
            <person name="de Mattos Luiz.A.T."/>
            <person name="Zimmer P.D."/>
            <person name="Malone G."/>
            <person name="Dellagostin O."/>
            <person name="de Oliveira A.C."/>
            <person name="Bevan M."/>
            <person name="Bancroft I."/>
            <person name="Minx P."/>
            <person name="Cordum H."/>
            <person name="Wilson R."/>
            <person name="Cheng Z."/>
            <person name="Jin W."/>
            <person name="Jiang J."/>
            <person name="Leong S.A."/>
            <person name="Iwama H."/>
            <person name="Gojobori T."/>
            <person name="Itoh T."/>
            <person name="Niimura Y."/>
            <person name="Fujii Y."/>
            <person name="Habara T."/>
            <person name="Sakai H."/>
            <person name="Sato Y."/>
            <person name="Wilson G."/>
            <person name="Kumar K."/>
            <person name="McCouch S."/>
            <person name="Juretic N."/>
            <person name="Hoen D."/>
            <person name="Wright S."/>
            <person name="Bruskiewich R."/>
            <person name="Bureau T."/>
            <person name="Miyao A."/>
            <person name="Hirochika H."/>
            <person name="Nishikawa T."/>
            <person name="Kadowaki K."/>
            <person name="Sugiura M."/>
            <person name="Burr B."/>
            <person name="Sasaki T."/>
        </authorList>
    </citation>
    <scope>NUCLEOTIDE SEQUENCE [LARGE SCALE GENOMIC DNA]</scope>
    <source>
        <strain evidence="3">cv. Nipponbare</strain>
    </source>
</reference>
<protein>
    <submittedName>
        <fullName evidence="2">Os10g0444025 protein</fullName>
    </submittedName>
</protein>
<accession>A0A0P0XUN4</accession>
<feature type="compositionally biased region" description="Basic and acidic residues" evidence="1">
    <location>
        <begin position="93"/>
        <end position="112"/>
    </location>
</feature>
<organism evidence="2 3">
    <name type="scientific">Oryza sativa subsp. japonica</name>
    <name type="common">Rice</name>
    <dbReference type="NCBI Taxonomy" id="39947"/>
    <lineage>
        <taxon>Eukaryota</taxon>
        <taxon>Viridiplantae</taxon>
        <taxon>Streptophyta</taxon>
        <taxon>Embryophyta</taxon>
        <taxon>Tracheophyta</taxon>
        <taxon>Spermatophyta</taxon>
        <taxon>Magnoliopsida</taxon>
        <taxon>Liliopsida</taxon>
        <taxon>Poales</taxon>
        <taxon>Poaceae</taxon>
        <taxon>BOP clade</taxon>
        <taxon>Oryzoideae</taxon>
        <taxon>Oryzeae</taxon>
        <taxon>Oryzinae</taxon>
        <taxon>Oryza</taxon>
        <taxon>Oryza sativa</taxon>
    </lineage>
</organism>
<sequence length="318" mass="34037">MTRVTQANRAHESGREKIPHLSFQRFVSPSIPSPLRFLPLRRTHRSSSPSAAALCSGRRSSDPLDSPIHPVDLVVAAYVVVDAGGAWPPCGLDDGRLESGEEGGSGRRDADGRPAVGADGATPTGGSEGVGGEGGVAVADDFSSSTSTSRVPRLATPPFSCCVSCGGGGGEKLERRGGEGMSLGWLRRKWRAIWGFLQADSAQGHGAVLMRKTHTKFGHQQAAKQRCPQRRRDAVSVPRVDSPRRGFVLPCMRTSCSDGTWLAPTRGCFSDVAQRRNSPRPRTMNGLTTRHIGRHDLPLSTEDITLDLFSVGSIFRGF</sequence>
<reference evidence="2 3" key="3">
    <citation type="journal article" date="2013" name="Rice">
        <title>Improvement of the Oryza sativa Nipponbare reference genome using next generation sequence and optical map data.</title>
        <authorList>
            <person name="Kawahara Y."/>
            <person name="de la Bastide M."/>
            <person name="Hamilton J.P."/>
            <person name="Kanamori H."/>
            <person name="McCombie W.R."/>
            <person name="Ouyang S."/>
            <person name="Schwartz D.C."/>
            <person name="Tanaka T."/>
            <person name="Wu J."/>
            <person name="Zhou S."/>
            <person name="Childs K.L."/>
            <person name="Davidson R.M."/>
            <person name="Lin H."/>
            <person name="Quesada-Ocampo L."/>
            <person name="Vaillancourt B."/>
            <person name="Sakai H."/>
            <person name="Lee S.S."/>
            <person name="Kim J."/>
            <person name="Numa H."/>
            <person name="Itoh T."/>
            <person name="Buell C.R."/>
            <person name="Matsumoto T."/>
        </authorList>
    </citation>
    <scope>NUCLEOTIDE SEQUENCE [LARGE SCALE GENOMIC DNA]</scope>
    <source>
        <strain evidence="3">cv. Nipponbare</strain>
    </source>
</reference>
<evidence type="ECO:0000256" key="1">
    <source>
        <dbReference type="SAM" id="MobiDB-lite"/>
    </source>
</evidence>
<keyword evidence="3" id="KW-1185">Reference proteome</keyword>
<dbReference type="EMBL" id="AP014966">
    <property type="protein sequence ID" value="BAT11057.1"/>
    <property type="molecule type" value="Genomic_DNA"/>
</dbReference>
<dbReference type="Proteomes" id="UP000059680">
    <property type="component" value="Chromosome 10"/>
</dbReference>
<reference evidence="2 3" key="2">
    <citation type="journal article" date="2013" name="Plant Cell Physiol.">
        <title>Rice Annotation Project Database (RAP-DB): an integrative and interactive database for rice genomics.</title>
        <authorList>
            <person name="Sakai H."/>
            <person name="Lee S.S."/>
            <person name="Tanaka T."/>
            <person name="Numa H."/>
            <person name="Kim J."/>
            <person name="Kawahara Y."/>
            <person name="Wakimoto H."/>
            <person name="Yang C.C."/>
            <person name="Iwamoto M."/>
            <person name="Abe T."/>
            <person name="Yamada Y."/>
            <person name="Muto A."/>
            <person name="Inokuchi H."/>
            <person name="Ikemura T."/>
            <person name="Matsumoto T."/>
            <person name="Sasaki T."/>
            <person name="Itoh T."/>
        </authorList>
    </citation>
    <scope>NUCLEOTIDE SEQUENCE [LARGE SCALE GENOMIC DNA]</scope>
    <source>
        <strain evidence="3">cv. Nipponbare</strain>
    </source>
</reference>
<gene>
    <name evidence="2" type="ordered locus">Os10g0444025</name>
    <name evidence="2" type="ORF">OSNPB_100444025</name>
</gene>
<feature type="region of interest" description="Disordered" evidence="1">
    <location>
        <begin position="90"/>
        <end position="152"/>
    </location>
</feature>
<name>A0A0P0XUN4_ORYSJ</name>
<dbReference type="PaxDb" id="39947-A0A0P0XUN4"/>
<proteinExistence type="predicted"/>
<evidence type="ECO:0000313" key="2">
    <source>
        <dbReference type="EMBL" id="BAT11057.1"/>
    </source>
</evidence>